<organism evidence="2 3">
    <name type="scientific">Ceriporiopsis subvermispora (strain B)</name>
    <name type="common">White-rot fungus</name>
    <name type="synonym">Gelatoporia subvermispora</name>
    <dbReference type="NCBI Taxonomy" id="914234"/>
    <lineage>
        <taxon>Eukaryota</taxon>
        <taxon>Fungi</taxon>
        <taxon>Dikarya</taxon>
        <taxon>Basidiomycota</taxon>
        <taxon>Agaricomycotina</taxon>
        <taxon>Agaricomycetes</taxon>
        <taxon>Polyporales</taxon>
        <taxon>Gelatoporiaceae</taxon>
        <taxon>Gelatoporia</taxon>
    </lineage>
</organism>
<protein>
    <submittedName>
        <fullName evidence="2">Uncharacterized protein</fullName>
    </submittedName>
</protein>
<accession>M2QU99</accession>
<feature type="transmembrane region" description="Helical" evidence="1">
    <location>
        <begin position="107"/>
        <end position="128"/>
    </location>
</feature>
<name>M2QU99_CERS8</name>
<dbReference type="HOGENOM" id="CLU_1199666_0_0_1"/>
<keyword evidence="1" id="KW-1133">Transmembrane helix</keyword>
<keyword evidence="1" id="KW-0812">Transmembrane</keyword>
<dbReference type="OrthoDB" id="3208379at2759"/>
<dbReference type="AlphaFoldDB" id="M2QU99"/>
<reference evidence="2 3" key="1">
    <citation type="journal article" date="2012" name="Proc. Natl. Acad. Sci. U.S.A.">
        <title>Comparative genomics of Ceriporiopsis subvermispora and Phanerochaete chrysosporium provide insight into selective ligninolysis.</title>
        <authorList>
            <person name="Fernandez-Fueyo E."/>
            <person name="Ruiz-Duenas F.J."/>
            <person name="Ferreira P."/>
            <person name="Floudas D."/>
            <person name="Hibbett D.S."/>
            <person name="Canessa P."/>
            <person name="Larrondo L.F."/>
            <person name="James T.Y."/>
            <person name="Seelenfreund D."/>
            <person name="Lobos S."/>
            <person name="Polanco R."/>
            <person name="Tello M."/>
            <person name="Honda Y."/>
            <person name="Watanabe T."/>
            <person name="Watanabe T."/>
            <person name="Ryu J.S."/>
            <person name="Kubicek C.P."/>
            <person name="Schmoll M."/>
            <person name="Gaskell J."/>
            <person name="Hammel K.E."/>
            <person name="St John F.J."/>
            <person name="Vanden Wymelenberg A."/>
            <person name="Sabat G."/>
            <person name="Splinter BonDurant S."/>
            <person name="Syed K."/>
            <person name="Yadav J.S."/>
            <person name="Doddapaneni H."/>
            <person name="Subramanian V."/>
            <person name="Lavin J.L."/>
            <person name="Oguiza J.A."/>
            <person name="Perez G."/>
            <person name="Pisabarro A.G."/>
            <person name="Ramirez L."/>
            <person name="Santoyo F."/>
            <person name="Master E."/>
            <person name="Coutinho P.M."/>
            <person name="Henrissat B."/>
            <person name="Lombard V."/>
            <person name="Magnuson J.K."/>
            <person name="Kuees U."/>
            <person name="Hori C."/>
            <person name="Igarashi K."/>
            <person name="Samejima M."/>
            <person name="Held B.W."/>
            <person name="Barry K.W."/>
            <person name="LaButti K.M."/>
            <person name="Lapidus A."/>
            <person name="Lindquist E.A."/>
            <person name="Lucas S.M."/>
            <person name="Riley R."/>
            <person name="Salamov A.A."/>
            <person name="Hoffmeister D."/>
            <person name="Schwenk D."/>
            <person name="Hadar Y."/>
            <person name="Yarden O."/>
            <person name="de Vries R.P."/>
            <person name="Wiebenga A."/>
            <person name="Stenlid J."/>
            <person name="Eastwood D."/>
            <person name="Grigoriev I.V."/>
            <person name="Berka R.M."/>
            <person name="Blanchette R.A."/>
            <person name="Kersten P."/>
            <person name="Martinez A.T."/>
            <person name="Vicuna R."/>
            <person name="Cullen D."/>
        </authorList>
    </citation>
    <scope>NUCLEOTIDE SEQUENCE [LARGE SCALE GENOMIC DNA]</scope>
    <source>
        <strain evidence="2 3">B</strain>
    </source>
</reference>
<feature type="transmembrane region" description="Helical" evidence="1">
    <location>
        <begin position="25"/>
        <end position="42"/>
    </location>
</feature>
<keyword evidence="3" id="KW-1185">Reference proteome</keyword>
<keyword evidence="1" id="KW-0472">Membrane</keyword>
<dbReference type="EMBL" id="KB445792">
    <property type="protein sequence ID" value="EMD40643.1"/>
    <property type="molecule type" value="Genomic_DNA"/>
</dbReference>
<feature type="transmembrane region" description="Helical" evidence="1">
    <location>
        <begin position="159"/>
        <end position="185"/>
    </location>
</feature>
<evidence type="ECO:0000313" key="2">
    <source>
        <dbReference type="EMBL" id="EMD40643.1"/>
    </source>
</evidence>
<evidence type="ECO:0000256" key="1">
    <source>
        <dbReference type="SAM" id="Phobius"/>
    </source>
</evidence>
<feature type="transmembrane region" description="Helical" evidence="1">
    <location>
        <begin position="197"/>
        <end position="214"/>
    </location>
</feature>
<proteinExistence type="predicted"/>
<sequence>MTHPQLGQFRRTLLHPPEIDVNPTIWSRILLALLMNFLFLGIPKSYLAHVQSATVFRGRLSSLQESWEVFTKQLIQEYSDFILVATVLLSATIGMLAVPNVEQVSKVFSLISIFASLGSITIGVFFTWRHQRHEQMPENNTFAYIHNARNNAFGLPGHAILLSLPPVLLVWALISFTVAVVAYTLQTITGGAEVDVASTWVTIIVFFLVDDVRVQRMLTRKMFDSDQSEEP</sequence>
<feature type="transmembrane region" description="Helical" evidence="1">
    <location>
        <begin position="81"/>
        <end position="101"/>
    </location>
</feature>
<dbReference type="Proteomes" id="UP000016930">
    <property type="component" value="Unassembled WGS sequence"/>
</dbReference>
<gene>
    <name evidence="2" type="ORF">CERSUDRAFT_91380</name>
</gene>
<evidence type="ECO:0000313" key="3">
    <source>
        <dbReference type="Proteomes" id="UP000016930"/>
    </source>
</evidence>